<evidence type="ECO:0000313" key="16">
    <source>
        <dbReference type="Proteomes" id="UP000011087"/>
    </source>
</evidence>
<dbReference type="Gene3D" id="3.40.980.10">
    <property type="entry name" value="MoaB/Mog-like domain"/>
    <property type="match status" value="1"/>
</dbReference>
<dbReference type="GO" id="GO:0003919">
    <property type="term" value="F:FMN adenylyltransferase activity"/>
    <property type="evidence" value="ECO:0007669"/>
    <property type="project" value="UniProtKB-EC"/>
</dbReference>
<evidence type="ECO:0000313" key="14">
    <source>
        <dbReference type="EMBL" id="EKX39412.1"/>
    </source>
</evidence>
<evidence type="ECO:0000256" key="12">
    <source>
        <dbReference type="ARBA" id="ARBA00049494"/>
    </source>
</evidence>
<keyword evidence="7" id="KW-0547">Nucleotide-binding</keyword>
<evidence type="ECO:0000256" key="4">
    <source>
        <dbReference type="ARBA" id="ARBA00022643"/>
    </source>
</evidence>
<dbReference type="SUPFAM" id="SSF53218">
    <property type="entry name" value="Molybdenum cofactor biosynthesis proteins"/>
    <property type="match status" value="1"/>
</dbReference>
<dbReference type="Pfam" id="PF01507">
    <property type="entry name" value="PAPS_reduct"/>
    <property type="match status" value="2"/>
</dbReference>
<feature type="domain" description="MoaB/Mog" evidence="13">
    <location>
        <begin position="271"/>
        <end position="428"/>
    </location>
</feature>
<dbReference type="InterPro" id="IPR056596">
    <property type="entry name" value="FLAD1_M"/>
</dbReference>
<protein>
    <recommendedName>
        <fullName evidence="2">FAD synthase</fullName>
        <ecNumber evidence="2">2.7.7.2</ecNumber>
    </recommendedName>
    <alternativeName>
        <fullName evidence="10">FAD pyrophosphorylase</fullName>
    </alternativeName>
    <alternativeName>
        <fullName evidence="11">FMN adenylyltransferase</fullName>
    </alternativeName>
</protein>
<dbReference type="InterPro" id="IPR036425">
    <property type="entry name" value="MoaB/Mog-like_dom_sf"/>
</dbReference>
<dbReference type="SMART" id="SM00852">
    <property type="entry name" value="MoCF_biosynth"/>
    <property type="match status" value="1"/>
</dbReference>
<dbReference type="GO" id="GO:0005524">
    <property type="term" value="F:ATP binding"/>
    <property type="evidence" value="ECO:0007669"/>
    <property type="project" value="UniProtKB-KW"/>
</dbReference>
<keyword evidence="3" id="KW-0285">Flavoprotein</keyword>
<evidence type="ECO:0000256" key="9">
    <source>
        <dbReference type="ARBA" id="ARBA00022840"/>
    </source>
</evidence>
<dbReference type="AlphaFoldDB" id="L1ITJ0"/>
<keyword evidence="6" id="KW-0548">Nucleotidyltransferase</keyword>
<accession>L1ITJ0</accession>
<keyword evidence="16" id="KW-1185">Reference proteome</keyword>
<sequence>MAFMAGAALLEAIARKEREEKEEKKLHAETVGVSDSMMKKCKEAMDTIQAALRLYEPKEMAISFNGGKDATVLLHLVMAGIASMNERWESMEELACVYFEDEECFEEVEEFIRQCQEQFHLRIIRLKTGYKDGCAHMIDNFGTKAFFLGTRKSDPHGHTVEKFSPSTAGWPSFMRIHPILYWHYADIWSFLLQFSIPYCKLYDCGYTSLGGKHNTDKNHMLRQRDGSYLPAHQLQLLESEQHMERHARKETAGTSTVTRRGASHFKPCSVALITIGNEVLTGKIQDSNTSCACKYLHGLGISVARVLVIPDEIQLIADAVREYSSHHMAVITMGGIGPTHDDLTLEAVGQGLGVEMAESDEMQRLLANLKIKQSMQCAGRQFHAKQIRCTLDEPRLTDLLGEVAEVLGGKEEETWEGGIEAGKFAGLVEIGSYPYFDNSPYKTIVVLEGEEEEEVDKSLRMLLDKIPTETITAIEQHGSLPVQSCL</sequence>
<evidence type="ECO:0000256" key="8">
    <source>
        <dbReference type="ARBA" id="ARBA00022827"/>
    </source>
</evidence>
<dbReference type="EC" id="2.7.7.2" evidence="2"/>
<evidence type="ECO:0000256" key="5">
    <source>
        <dbReference type="ARBA" id="ARBA00022679"/>
    </source>
</evidence>
<evidence type="ECO:0000256" key="10">
    <source>
        <dbReference type="ARBA" id="ARBA00031145"/>
    </source>
</evidence>
<dbReference type="Proteomes" id="UP000011087">
    <property type="component" value="Unassembled WGS sequence"/>
</dbReference>
<evidence type="ECO:0000256" key="2">
    <source>
        <dbReference type="ARBA" id="ARBA00012393"/>
    </source>
</evidence>
<dbReference type="InterPro" id="IPR002500">
    <property type="entry name" value="PAPS_reduct_dom"/>
</dbReference>
<dbReference type="PaxDb" id="55529-EKX39412"/>
<evidence type="ECO:0000256" key="7">
    <source>
        <dbReference type="ARBA" id="ARBA00022741"/>
    </source>
</evidence>
<dbReference type="GeneID" id="17296193"/>
<dbReference type="SUPFAM" id="SSF52402">
    <property type="entry name" value="Adenine nucleotide alpha hydrolases-like"/>
    <property type="match status" value="1"/>
</dbReference>
<dbReference type="InterPro" id="IPR014729">
    <property type="entry name" value="Rossmann-like_a/b/a_fold"/>
</dbReference>
<dbReference type="EMBL" id="JH993039">
    <property type="protein sequence ID" value="EKX39412.1"/>
    <property type="molecule type" value="Genomic_DNA"/>
</dbReference>
<dbReference type="PANTHER" id="PTHR23293">
    <property type="entry name" value="FAD SYNTHETASE-RELATED FMN ADENYLYLTRANSFERASE"/>
    <property type="match status" value="1"/>
</dbReference>
<dbReference type="Pfam" id="PF24102">
    <property type="entry name" value="FLAD1_M"/>
    <property type="match status" value="1"/>
</dbReference>
<evidence type="ECO:0000256" key="6">
    <source>
        <dbReference type="ARBA" id="ARBA00022695"/>
    </source>
</evidence>
<keyword evidence="8" id="KW-0274">FAD</keyword>
<evidence type="ECO:0000259" key="13">
    <source>
        <dbReference type="SMART" id="SM00852"/>
    </source>
</evidence>
<dbReference type="OrthoDB" id="270728at2759"/>
<keyword evidence="9" id="KW-0067">ATP-binding</keyword>
<comment type="catalytic activity">
    <reaction evidence="12">
        <text>FMN + ATP + H(+) = FAD + diphosphate</text>
        <dbReference type="Rhea" id="RHEA:17237"/>
        <dbReference type="ChEBI" id="CHEBI:15378"/>
        <dbReference type="ChEBI" id="CHEBI:30616"/>
        <dbReference type="ChEBI" id="CHEBI:33019"/>
        <dbReference type="ChEBI" id="CHEBI:57692"/>
        <dbReference type="ChEBI" id="CHEBI:58210"/>
        <dbReference type="EC" id="2.7.7.2"/>
    </reaction>
</comment>
<dbReference type="EnsemblProtists" id="EKX39412">
    <property type="protein sequence ID" value="EKX39412"/>
    <property type="gene ID" value="GUITHDRAFT_114371"/>
</dbReference>
<keyword evidence="5" id="KW-0808">Transferase</keyword>
<name>L1ITJ0_GUITC</name>
<dbReference type="GO" id="GO:0006747">
    <property type="term" value="P:FAD biosynthetic process"/>
    <property type="evidence" value="ECO:0007669"/>
    <property type="project" value="TreeGrafter"/>
</dbReference>
<dbReference type="KEGG" id="gtt:GUITHDRAFT_114371"/>
<comment type="pathway">
    <text evidence="1">Cofactor biosynthesis; FAD biosynthesis; FAD from FMN: step 1/1.</text>
</comment>
<evidence type="ECO:0000313" key="15">
    <source>
        <dbReference type="EnsemblProtists" id="EKX39412"/>
    </source>
</evidence>
<dbReference type="Gene3D" id="3.40.50.620">
    <property type="entry name" value="HUPs"/>
    <property type="match status" value="1"/>
</dbReference>
<dbReference type="HOGENOM" id="CLU_029083_0_0_1"/>
<dbReference type="InterPro" id="IPR001453">
    <property type="entry name" value="MoaB/Mog_dom"/>
</dbReference>
<reference evidence="16" key="2">
    <citation type="submission" date="2012-11" db="EMBL/GenBank/DDBJ databases">
        <authorList>
            <person name="Kuo A."/>
            <person name="Curtis B.A."/>
            <person name="Tanifuji G."/>
            <person name="Burki F."/>
            <person name="Gruber A."/>
            <person name="Irimia M."/>
            <person name="Maruyama S."/>
            <person name="Arias M.C."/>
            <person name="Ball S.G."/>
            <person name="Gile G.H."/>
            <person name="Hirakawa Y."/>
            <person name="Hopkins J.F."/>
            <person name="Rensing S.A."/>
            <person name="Schmutz J."/>
            <person name="Symeonidi A."/>
            <person name="Elias M."/>
            <person name="Eveleigh R.J."/>
            <person name="Herman E.K."/>
            <person name="Klute M.J."/>
            <person name="Nakayama T."/>
            <person name="Obornik M."/>
            <person name="Reyes-Prieto A."/>
            <person name="Armbrust E.V."/>
            <person name="Aves S.J."/>
            <person name="Beiko R.G."/>
            <person name="Coutinho P."/>
            <person name="Dacks J.B."/>
            <person name="Durnford D.G."/>
            <person name="Fast N.M."/>
            <person name="Green B.R."/>
            <person name="Grisdale C."/>
            <person name="Hempe F."/>
            <person name="Henrissat B."/>
            <person name="Hoppner M.P."/>
            <person name="Ishida K.-I."/>
            <person name="Kim E."/>
            <person name="Koreny L."/>
            <person name="Kroth P.G."/>
            <person name="Liu Y."/>
            <person name="Malik S.-B."/>
            <person name="Maier U.G."/>
            <person name="McRose D."/>
            <person name="Mock T."/>
            <person name="Neilson J.A."/>
            <person name="Onodera N.T."/>
            <person name="Poole A.M."/>
            <person name="Pritham E.J."/>
            <person name="Richards T.A."/>
            <person name="Rocap G."/>
            <person name="Roy S.W."/>
            <person name="Sarai C."/>
            <person name="Schaack S."/>
            <person name="Shirato S."/>
            <person name="Slamovits C.H."/>
            <person name="Spencer D.F."/>
            <person name="Suzuki S."/>
            <person name="Worden A.Z."/>
            <person name="Zauner S."/>
            <person name="Barry K."/>
            <person name="Bell C."/>
            <person name="Bharti A.K."/>
            <person name="Crow J.A."/>
            <person name="Grimwood J."/>
            <person name="Kramer R."/>
            <person name="Lindquist E."/>
            <person name="Lucas S."/>
            <person name="Salamov A."/>
            <person name="McFadden G.I."/>
            <person name="Lane C.E."/>
            <person name="Keeling P.J."/>
            <person name="Gray M.W."/>
            <person name="Grigoriev I.V."/>
            <person name="Archibald J.M."/>
        </authorList>
    </citation>
    <scope>NUCLEOTIDE SEQUENCE</scope>
    <source>
        <strain evidence="16">CCMP2712</strain>
    </source>
</reference>
<dbReference type="eggNOG" id="KOG2644">
    <property type="taxonomic scope" value="Eukaryota"/>
</dbReference>
<dbReference type="STRING" id="905079.L1ITJ0"/>
<keyword evidence="4" id="KW-0288">FMN</keyword>
<reference evidence="14 16" key="1">
    <citation type="journal article" date="2012" name="Nature">
        <title>Algal genomes reveal evolutionary mosaicism and the fate of nucleomorphs.</title>
        <authorList>
            <consortium name="DOE Joint Genome Institute"/>
            <person name="Curtis B.A."/>
            <person name="Tanifuji G."/>
            <person name="Burki F."/>
            <person name="Gruber A."/>
            <person name="Irimia M."/>
            <person name="Maruyama S."/>
            <person name="Arias M.C."/>
            <person name="Ball S.G."/>
            <person name="Gile G.H."/>
            <person name="Hirakawa Y."/>
            <person name="Hopkins J.F."/>
            <person name="Kuo A."/>
            <person name="Rensing S.A."/>
            <person name="Schmutz J."/>
            <person name="Symeonidi A."/>
            <person name="Elias M."/>
            <person name="Eveleigh R.J."/>
            <person name="Herman E.K."/>
            <person name="Klute M.J."/>
            <person name="Nakayama T."/>
            <person name="Obornik M."/>
            <person name="Reyes-Prieto A."/>
            <person name="Armbrust E.V."/>
            <person name="Aves S.J."/>
            <person name="Beiko R.G."/>
            <person name="Coutinho P."/>
            <person name="Dacks J.B."/>
            <person name="Durnford D.G."/>
            <person name="Fast N.M."/>
            <person name="Green B.R."/>
            <person name="Grisdale C.J."/>
            <person name="Hempel F."/>
            <person name="Henrissat B."/>
            <person name="Hoppner M.P."/>
            <person name="Ishida K."/>
            <person name="Kim E."/>
            <person name="Koreny L."/>
            <person name="Kroth P.G."/>
            <person name="Liu Y."/>
            <person name="Malik S.B."/>
            <person name="Maier U.G."/>
            <person name="McRose D."/>
            <person name="Mock T."/>
            <person name="Neilson J.A."/>
            <person name="Onodera N.T."/>
            <person name="Poole A.M."/>
            <person name="Pritham E.J."/>
            <person name="Richards T.A."/>
            <person name="Rocap G."/>
            <person name="Roy S.W."/>
            <person name="Sarai C."/>
            <person name="Schaack S."/>
            <person name="Shirato S."/>
            <person name="Slamovits C.H."/>
            <person name="Spencer D.F."/>
            <person name="Suzuki S."/>
            <person name="Worden A.Z."/>
            <person name="Zauner S."/>
            <person name="Barry K."/>
            <person name="Bell C."/>
            <person name="Bharti A.K."/>
            <person name="Crow J.A."/>
            <person name="Grimwood J."/>
            <person name="Kramer R."/>
            <person name="Lindquist E."/>
            <person name="Lucas S."/>
            <person name="Salamov A."/>
            <person name="McFadden G.I."/>
            <person name="Lane C.E."/>
            <person name="Keeling P.J."/>
            <person name="Gray M.W."/>
            <person name="Grigoriev I.V."/>
            <person name="Archibald J.M."/>
        </authorList>
    </citation>
    <scope>NUCLEOTIDE SEQUENCE</scope>
    <source>
        <strain evidence="14 16">CCMP2712</strain>
    </source>
</reference>
<dbReference type="CDD" id="cd23948">
    <property type="entry name" value="FAD_synthase"/>
    <property type="match status" value="1"/>
</dbReference>
<dbReference type="Pfam" id="PF00994">
    <property type="entry name" value="MoCF_biosynth"/>
    <property type="match status" value="1"/>
</dbReference>
<dbReference type="PANTHER" id="PTHR23293:SF9">
    <property type="entry name" value="FAD SYNTHASE"/>
    <property type="match status" value="1"/>
</dbReference>
<proteinExistence type="predicted"/>
<dbReference type="OMA" id="AFILICK"/>
<organism evidence="14">
    <name type="scientific">Guillardia theta (strain CCMP2712)</name>
    <name type="common">Cryptophyte</name>
    <dbReference type="NCBI Taxonomy" id="905079"/>
    <lineage>
        <taxon>Eukaryota</taxon>
        <taxon>Cryptophyceae</taxon>
        <taxon>Pyrenomonadales</taxon>
        <taxon>Geminigeraceae</taxon>
        <taxon>Guillardia</taxon>
    </lineage>
</organism>
<dbReference type="RefSeq" id="XP_005826392.1">
    <property type="nucleotide sequence ID" value="XM_005826335.1"/>
</dbReference>
<reference evidence="15" key="3">
    <citation type="submission" date="2016-03" db="UniProtKB">
        <authorList>
            <consortium name="EnsemblProtists"/>
        </authorList>
    </citation>
    <scope>IDENTIFICATION</scope>
</reference>
<evidence type="ECO:0000256" key="3">
    <source>
        <dbReference type="ARBA" id="ARBA00022630"/>
    </source>
</evidence>
<evidence type="ECO:0000256" key="1">
    <source>
        <dbReference type="ARBA" id="ARBA00004726"/>
    </source>
</evidence>
<gene>
    <name evidence="14" type="ORF">GUITHDRAFT_114371</name>
</gene>
<evidence type="ECO:0000256" key="11">
    <source>
        <dbReference type="ARBA" id="ARBA00031871"/>
    </source>
</evidence>